<dbReference type="Proteomes" id="UP000539538">
    <property type="component" value="Unassembled WGS sequence"/>
</dbReference>
<organism evidence="2 3">
    <name type="scientific">Aminobacter niigataensis</name>
    <dbReference type="NCBI Taxonomy" id="83265"/>
    <lineage>
        <taxon>Bacteria</taxon>
        <taxon>Pseudomonadati</taxon>
        <taxon>Pseudomonadota</taxon>
        <taxon>Alphaproteobacteria</taxon>
        <taxon>Hyphomicrobiales</taxon>
        <taxon>Phyllobacteriaceae</taxon>
        <taxon>Aminobacter</taxon>
    </lineage>
</organism>
<feature type="transmembrane region" description="Helical" evidence="1">
    <location>
        <begin position="52"/>
        <end position="80"/>
    </location>
</feature>
<evidence type="ECO:0000256" key="1">
    <source>
        <dbReference type="SAM" id="Phobius"/>
    </source>
</evidence>
<evidence type="ECO:0000313" key="2">
    <source>
        <dbReference type="EMBL" id="MBB4650238.1"/>
    </source>
</evidence>
<keyword evidence="1" id="KW-0472">Membrane</keyword>
<keyword evidence="1" id="KW-0812">Transmembrane</keyword>
<reference evidence="2 3" key="1">
    <citation type="submission" date="2020-08" db="EMBL/GenBank/DDBJ databases">
        <title>Genomic Encyclopedia of Type Strains, Phase IV (KMG-IV): sequencing the most valuable type-strain genomes for metagenomic binning, comparative biology and taxonomic classification.</title>
        <authorList>
            <person name="Goeker M."/>
        </authorList>
    </citation>
    <scope>NUCLEOTIDE SEQUENCE [LARGE SCALE GENOMIC DNA]</scope>
    <source>
        <strain evidence="2 3">DSM 7050</strain>
    </source>
</reference>
<keyword evidence="3" id="KW-1185">Reference proteome</keyword>
<dbReference type="EMBL" id="JACHOT010000002">
    <property type="protein sequence ID" value="MBB4650238.1"/>
    <property type="molecule type" value="Genomic_DNA"/>
</dbReference>
<evidence type="ECO:0000313" key="3">
    <source>
        <dbReference type="Proteomes" id="UP000539538"/>
    </source>
</evidence>
<name>A0ABR6L0B1_9HYPH</name>
<keyword evidence="1" id="KW-1133">Transmembrane helix</keyword>
<accession>A0ABR6L0B1</accession>
<sequence length="135" mass="14893">MLKVVFGHHAIARALRVARQRGVFFGDLLRGATDLYVRTVALVVARKRVWTLAVAVIIIVVAIVIIVVVTTAHAPVLLLWPHQILFVLNSSERGHLGGLPFRIFPPVIARNIFASAPHAILSRFHVTCRTIPARS</sequence>
<gene>
    <name evidence="2" type="ORF">GGQ99_001993</name>
</gene>
<proteinExistence type="predicted"/>
<comment type="caution">
    <text evidence="2">The sequence shown here is derived from an EMBL/GenBank/DDBJ whole genome shotgun (WGS) entry which is preliminary data.</text>
</comment>
<protein>
    <submittedName>
        <fullName evidence="2">Uncharacterized protein</fullName>
    </submittedName>
</protein>